<dbReference type="SUPFAM" id="SSF51735">
    <property type="entry name" value="NAD(P)-binding Rossmann-fold domains"/>
    <property type="match status" value="1"/>
</dbReference>
<dbReference type="PANTHER" id="PTHR44154">
    <property type="entry name" value="QUINONE OXIDOREDUCTASE"/>
    <property type="match status" value="1"/>
</dbReference>
<dbReference type="InterPro" id="IPR011032">
    <property type="entry name" value="GroES-like_sf"/>
</dbReference>
<keyword evidence="4" id="KW-1185">Reference proteome</keyword>
<dbReference type="PANTHER" id="PTHR44154:SF1">
    <property type="entry name" value="QUINONE OXIDOREDUCTASE"/>
    <property type="match status" value="1"/>
</dbReference>
<accession>A0ABX1RCB6</accession>
<dbReference type="SUPFAM" id="SSF50129">
    <property type="entry name" value="GroES-like"/>
    <property type="match status" value="1"/>
</dbReference>
<evidence type="ECO:0000259" key="2">
    <source>
        <dbReference type="SMART" id="SM00829"/>
    </source>
</evidence>
<dbReference type="Gene3D" id="3.40.50.720">
    <property type="entry name" value="NAD(P)-binding Rossmann-like Domain"/>
    <property type="match status" value="1"/>
</dbReference>
<evidence type="ECO:0000313" key="3">
    <source>
        <dbReference type="EMBL" id="NMH78027.1"/>
    </source>
</evidence>
<proteinExistence type="predicted"/>
<dbReference type="InterPro" id="IPR051603">
    <property type="entry name" value="Zinc-ADH_QOR/CCCR"/>
</dbReference>
<dbReference type="Pfam" id="PF13602">
    <property type="entry name" value="ADH_zinc_N_2"/>
    <property type="match status" value="1"/>
</dbReference>
<protein>
    <submittedName>
        <fullName evidence="3">NADP-dependent oxidoreductase</fullName>
    </submittedName>
</protein>
<dbReference type="SMART" id="SM00829">
    <property type="entry name" value="PKS_ER"/>
    <property type="match status" value="1"/>
</dbReference>
<sequence>MRAVGVERYGGPEVLRVVELPEPHAGPGQVRIRVHAAAVNPADTLLRAGVVDHLLTELDPPYRPGQDAAGVLDEIGPGTQTDLRVGDRVMAIVTPIEPSGGAYAEYIVLDADQVAHAPAGSSHAEAATLPLNGLTARLALDMLRLPPGRTVAVTGAAGAVGGYAVQLAKADGLRVLADASPSDEELVRRLGADVVVARGADVAERFRAAAPDGVDAVIDAALLGTAVLPAIRPGGALALLRSTGEPGTDLLAGLPNGVTVHEVYVPQYGHARDKLEQLGRLAEQGALSLRVAGTFPPERAADAHRALEAGGVRGRQVLEFGHQNQENV</sequence>
<reference evidence="3 4" key="1">
    <citation type="submission" date="2020-04" db="EMBL/GenBank/DDBJ databases">
        <authorList>
            <person name="Klaysubun C."/>
            <person name="Duangmal K."/>
            <person name="Lipun K."/>
        </authorList>
    </citation>
    <scope>NUCLEOTIDE SEQUENCE [LARGE SCALE GENOMIC DNA]</scope>
    <source>
        <strain evidence="3 4">JCM 11839</strain>
    </source>
</reference>
<name>A0ABX1RCB6_9PSEU</name>
<dbReference type="CDD" id="cd05289">
    <property type="entry name" value="MDR_like_2"/>
    <property type="match status" value="1"/>
</dbReference>
<dbReference type="InterPro" id="IPR013154">
    <property type="entry name" value="ADH-like_N"/>
</dbReference>
<dbReference type="Pfam" id="PF08240">
    <property type="entry name" value="ADH_N"/>
    <property type="match status" value="1"/>
</dbReference>
<dbReference type="EMBL" id="JAAXKY010000034">
    <property type="protein sequence ID" value="NMH78027.1"/>
    <property type="molecule type" value="Genomic_DNA"/>
</dbReference>
<dbReference type="InterPro" id="IPR020843">
    <property type="entry name" value="ER"/>
</dbReference>
<dbReference type="RefSeq" id="WP_169396100.1">
    <property type="nucleotide sequence ID" value="NZ_BAAAJH010000018.1"/>
</dbReference>
<dbReference type="Gene3D" id="3.90.180.10">
    <property type="entry name" value="Medium-chain alcohol dehydrogenases, catalytic domain"/>
    <property type="match status" value="1"/>
</dbReference>
<comment type="caution">
    <text evidence="3">The sequence shown here is derived from an EMBL/GenBank/DDBJ whole genome shotgun (WGS) entry which is preliminary data.</text>
</comment>
<evidence type="ECO:0000313" key="4">
    <source>
        <dbReference type="Proteomes" id="UP001296706"/>
    </source>
</evidence>
<feature type="domain" description="Enoyl reductase (ER)" evidence="2">
    <location>
        <begin position="10"/>
        <end position="318"/>
    </location>
</feature>
<gene>
    <name evidence="3" type="ORF">HF577_13155</name>
</gene>
<keyword evidence="1" id="KW-0521">NADP</keyword>
<dbReference type="InterPro" id="IPR036291">
    <property type="entry name" value="NAD(P)-bd_dom_sf"/>
</dbReference>
<organism evidence="3 4">
    <name type="scientific">Pseudonocardia xinjiangensis</name>
    <dbReference type="NCBI Taxonomy" id="75289"/>
    <lineage>
        <taxon>Bacteria</taxon>
        <taxon>Bacillati</taxon>
        <taxon>Actinomycetota</taxon>
        <taxon>Actinomycetes</taxon>
        <taxon>Pseudonocardiales</taxon>
        <taxon>Pseudonocardiaceae</taxon>
        <taxon>Pseudonocardia</taxon>
    </lineage>
</organism>
<dbReference type="Proteomes" id="UP001296706">
    <property type="component" value="Unassembled WGS sequence"/>
</dbReference>
<evidence type="ECO:0000256" key="1">
    <source>
        <dbReference type="ARBA" id="ARBA00022857"/>
    </source>
</evidence>